<dbReference type="OrthoDB" id="27832at2759"/>
<dbReference type="InterPro" id="IPR039762">
    <property type="entry name" value="Nmd2/UPF2"/>
</dbReference>
<feature type="compositionally biased region" description="Low complexity" evidence="3">
    <location>
        <begin position="824"/>
        <end position="841"/>
    </location>
</feature>
<feature type="compositionally biased region" description="Acidic residues" evidence="3">
    <location>
        <begin position="1307"/>
        <end position="1316"/>
    </location>
</feature>
<feature type="compositionally biased region" description="Acidic residues" evidence="3">
    <location>
        <begin position="2209"/>
        <end position="2219"/>
    </location>
</feature>
<evidence type="ECO:0000313" key="4">
    <source>
        <dbReference type="EMBL" id="CAD7230135.1"/>
    </source>
</evidence>
<feature type="region of interest" description="Disordered" evidence="3">
    <location>
        <begin position="1118"/>
        <end position="1151"/>
    </location>
</feature>
<feature type="compositionally biased region" description="Basic and acidic residues" evidence="3">
    <location>
        <begin position="565"/>
        <end position="599"/>
    </location>
</feature>
<dbReference type="InterPro" id="IPR007193">
    <property type="entry name" value="Upf2/Nmd2_C"/>
</dbReference>
<feature type="compositionally biased region" description="Acidic residues" evidence="3">
    <location>
        <begin position="1701"/>
        <end position="1729"/>
    </location>
</feature>
<feature type="compositionally biased region" description="Basic residues" evidence="3">
    <location>
        <begin position="842"/>
        <end position="854"/>
    </location>
</feature>
<dbReference type="PANTHER" id="PTHR12839">
    <property type="entry name" value="NONSENSE-MEDIATED MRNA DECAY PROTEIN 2 UP-FRAMESHIFT SUPPRESSOR 2"/>
    <property type="match status" value="1"/>
</dbReference>
<name>A0A7R8WFR7_9CRUS</name>
<feature type="region of interest" description="Disordered" evidence="3">
    <location>
        <begin position="2182"/>
        <end position="2307"/>
    </location>
</feature>
<feature type="region of interest" description="Disordered" evidence="3">
    <location>
        <begin position="1657"/>
        <end position="1730"/>
    </location>
</feature>
<protein>
    <submittedName>
        <fullName evidence="4">Uncharacterized protein</fullName>
    </submittedName>
</protein>
<feature type="compositionally biased region" description="Basic and acidic residues" evidence="3">
    <location>
        <begin position="1269"/>
        <end position="1287"/>
    </location>
</feature>
<dbReference type="SUPFAM" id="SSF54928">
    <property type="entry name" value="RNA-binding domain, RBD"/>
    <property type="match status" value="1"/>
</dbReference>
<feature type="compositionally biased region" description="Acidic residues" evidence="3">
    <location>
        <begin position="2281"/>
        <end position="2294"/>
    </location>
</feature>
<dbReference type="FunFam" id="1.25.40.180:FF:000014">
    <property type="entry name" value="Putative regulator of nonsense transcripts 2"/>
    <property type="match status" value="1"/>
</dbReference>
<dbReference type="GO" id="GO:0005737">
    <property type="term" value="C:cytoplasm"/>
    <property type="evidence" value="ECO:0007669"/>
    <property type="project" value="UniProtKB-SubCell"/>
</dbReference>
<organism evidence="4">
    <name type="scientific">Cyprideis torosa</name>
    <dbReference type="NCBI Taxonomy" id="163714"/>
    <lineage>
        <taxon>Eukaryota</taxon>
        <taxon>Metazoa</taxon>
        <taxon>Ecdysozoa</taxon>
        <taxon>Arthropoda</taxon>
        <taxon>Crustacea</taxon>
        <taxon>Oligostraca</taxon>
        <taxon>Ostracoda</taxon>
        <taxon>Podocopa</taxon>
        <taxon>Podocopida</taxon>
        <taxon>Cytherocopina</taxon>
        <taxon>Cytheroidea</taxon>
        <taxon>Cytherideidae</taxon>
        <taxon>Cyprideis</taxon>
    </lineage>
</organism>
<feature type="region of interest" description="Disordered" evidence="3">
    <location>
        <begin position="305"/>
        <end position="370"/>
    </location>
</feature>
<feature type="region of interest" description="Disordered" evidence="3">
    <location>
        <begin position="74"/>
        <end position="246"/>
    </location>
</feature>
<dbReference type="SMART" id="SM00543">
    <property type="entry name" value="MIF4G"/>
    <property type="match status" value="3"/>
</dbReference>
<dbReference type="InterPro" id="IPR016024">
    <property type="entry name" value="ARM-type_fold"/>
</dbReference>
<feature type="compositionally biased region" description="Basic and acidic residues" evidence="3">
    <location>
        <begin position="2468"/>
        <end position="2504"/>
    </location>
</feature>
<keyword evidence="2" id="KW-0963">Cytoplasm</keyword>
<feature type="compositionally biased region" description="Basic and acidic residues" evidence="3">
    <location>
        <begin position="2220"/>
        <end position="2230"/>
    </location>
</feature>
<evidence type="ECO:0000256" key="2">
    <source>
        <dbReference type="ARBA" id="ARBA00022490"/>
    </source>
</evidence>
<feature type="region of interest" description="Disordered" evidence="3">
    <location>
        <begin position="1177"/>
        <end position="1336"/>
    </location>
</feature>
<dbReference type="CDD" id="cd12432">
    <property type="entry name" value="RRM_ACINU"/>
    <property type="match status" value="1"/>
</dbReference>
<feature type="compositionally biased region" description="Basic and acidic residues" evidence="3">
    <location>
        <begin position="1317"/>
        <end position="1336"/>
    </location>
</feature>
<feature type="region of interest" description="Disordered" evidence="3">
    <location>
        <begin position="620"/>
        <end position="755"/>
    </location>
</feature>
<gene>
    <name evidence="4" type="ORF">CTOB1V02_LOCUS7998</name>
</gene>
<dbReference type="InterPro" id="IPR035979">
    <property type="entry name" value="RBD_domain_sf"/>
</dbReference>
<comment type="subcellular location">
    <subcellularLocation>
        <location evidence="1">Cytoplasm</location>
    </subcellularLocation>
</comment>
<dbReference type="Gene3D" id="4.10.80.160">
    <property type="match status" value="1"/>
</dbReference>
<sequence length="2527" mass="282009">MHGDEVTAPRRVIIVRKEKNSALDDEANKSRTVVGVSAGSPKRKSWRIRTVSSPDNGMLTDLDSGSLDTILTEVEQEEQRKKEREKRRNKKKMVEEASVVNGSSGMPSRVVLNVDSRKKSSTAEGVVSFVRNVAPLSTATAGDDLDELSDALSLNSDDDEPQLFSGASIPLLRRIVIPTPPSSPQGGEDQSSCSRDPKSPKQPVSSKKSPRHSPPSSPTCRIDFQSASPSSRHTSPVVQFRNKPSSVDIEEELDVVELGPGQAALEVSSQEPDFVDDTAVERTIARSPSPDDKLIKGQVAETSAACILKPVKSPPSPGEKPVDPRRRPLVSQPKTSISGVVKEGSDGRRDNPLKKLSQKETEPTKGAVDGGRLIKVHSKLTQRKVSTPGSLTTKQKEVKCTQQTPSSSKLPKEMDCLAVRSECLPRAVVVRNLTRPFTLMQLKSLLREHGGALSEEEGDFWIDKVKSVCRVVYLEKESAAKACKSLTGLIWPCGNPRSLICEMAEARLKKRQGENKTLDVVPRQRPVPAEGSGRSPKRQVTPPPPQSVEVYEDRTGVRTAIYRYGSDHESSERIRDKRKEEPLPPRRQKSTDEGDRQKIPRLLDVDVSLSIRKGFRKIRRDRLRPPAAPEKPFSTSRNVDPPRIPSLLDSPSRIDGSAPLDPLQQLRQSRQLADEPPPKKRRIIRPGRTSVPENRLGVADELNRPPSPLLYQHPIQPPPSPPREIRITKRAVPEPPPEPPSAEKKGGIQLKQLTEEERRRIAQKRLRVMNTLFNKTTTLPCLYWMANPAYQSKIVATRAKLSAVEKKLALRRKKLIQGRPRANPAVGPAATGRPTATAPSVKKAKKLVNSKKVLKKADASTSHPTASGAQKLKVLKKKKKVVPAADSRPPQLPAAYAPKPTTKLKKASKKTVPQSLMSSVRPYSSTSTSSGATSSNSKRYSASRPRPSQSSASNCCSRPPNPAEGPIPPTFLSPWPTLLTRPPPPFLAYSPRHPHPLSPFRPAHRLPFNRRFPPSHLPPPVGFLHPAFHRPPPRSPRPVAWLRGASGECLRRAAHSQVNLSSPCAIPFRHRRLHHSTSIPLEKPYPSNRVYDPSPLPVPWIPQRLFRSDAPKARTEVLDVADDSSPTDPESGWPPHGSGSFLEDISDSEDEEKIEKWAVPGGVFLGAAETTSCLAYESRSSSSGRQLPDSDGGGTECAEGDEGNDHKVVFGRRHSNGLNQSASPREEIVMPQPRKQRNSEASEDGESRPQNPKKHAHSGRGMGRGGMRSRQERQCEKTEEKQEHAAEEEGAVNGSDADRAENNQETMDVEDDARDEEMDKEKEEEERKKAEGEKVKAQLEADQRNFDGNQNQRESIFRDIESLNLSKYISEAAQAVVEAKLKMSDIPLVIELCSYIHQRYADFSGHFFDAWQKALPFKKDDKVTNLAKLRVDLRLFAELVAVGIFPLKEGLSILGNCLLFLMNSDTTDHPNTSIVLSFCRHCGEDYAGLVPKRVRQLSEQFGKKIPSSDLIPTEKQIKLKNGLRDYYQMLSRQLLREHEDLHRFEKQSRRILTTRGDLPNDRQEKFASMTASYSKLLHSVQSLADVIDEEVPELPQAEGTSEPEEEDVLISFARLGIDSDGSLGIDSLWEDEETRAFYENLPDLRAIIPSILYKGTAPGGSGPSTEGEPVAKEEATPEGMEPATEDKYPTSPCLPEVAAVEGDEEMDGADEDADEEEPIPVELDDDAEDTSNPASRVLLTAYLNTLPNCVNRDLIDAHAQQFCLEFNTKANRKKLVKTLFSVPRSRLDLLPFYARLVAALAPLLPDIPQDLASLLKRDFRFQLRKKDQINIESKIKLIRFIGEMVKFGMFPKADALALFKQMLNSFTHHHIEMACHLLETCGRYLYRSPESHQRTKIYLDQMMRKKSVQIMDPRVANMVENAFYAVSPPDAPPRRIEELKPPEVLFLEHLVFEEMTKSNVEKIARTLRAWDWTNPGLRLSAVTLLGQPWRVKYLLIRSLAGLVSCLSHYRPKEATQVVDNMTELLWIALYEYDPRLNQKRITVARYLGELYSYRLTDHHTIFKVLYHMLTFGAGPDGAPLPSIDPPHDLVRVRLVATLLDTCGVFFKSGSAKKLDCFLLYYQRYFWYKRSDPMWEDVRFPFLVEHMVRDVFLSLRPGMKMAKSLGDACEAVAKMEDTLRKKLEKVAPPPAAKKVAKKGKEVHGGNLFSIDEEAAATEDGEERHPSGEGRPSRMGRNESGGGSGEEDGERPEDDDDFEGEPRTRSSSISEDLEGNLSQPLEDGGELELDPEEAESMESRCPEEEDFLASLDRLVADSIQERSREMIKPNQFEVPIPVHARTKNAAIPSGKIPSSLVSLREMTPSPDSPEEGGACGAGVDADAEEESVAPAVPFTILMKKGNKQTTKEILLPVDSVFAKNLSDKLENERREKQKIKQVTLDINDRIAEEEEQEWLAQSQRPLPSAHTQRRPHELRILPRSQEERNQRKIRTQPDPETKRELPRQVEEMMGNEKCCLLYHPLSGGGGTLW</sequence>
<feature type="compositionally biased region" description="Polar residues" evidence="3">
    <location>
        <begin position="184"/>
        <end position="194"/>
    </location>
</feature>
<dbReference type="InterPro" id="IPR003890">
    <property type="entry name" value="MIF4G-like_typ-3"/>
</dbReference>
<feature type="region of interest" description="Disordered" evidence="3">
    <location>
        <begin position="2357"/>
        <end position="2384"/>
    </location>
</feature>
<feature type="region of interest" description="Disordered" evidence="3">
    <location>
        <begin position="2449"/>
        <end position="2504"/>
    </location>
</feature>
<dbReference type="Pfam" id="PF02854">
    <property type="entry name" value="MIF4G"/>
    <property type="match status" value="3"/>
</dbReference>
<dbReference type="EMBL" id="OB662486">
    <property type="protein sequence ID" value="CAD7230135.1"/>
    <property type="molecule type" value="Genomic_DNA"/>
</dbReference>
<reference evidence="4" key="1">
    <citation type="submission" date="2020-11" db="EMBL/GenBank/DDBJ databases">
        <authorList>
            <person name="Tran Van P."/>
        </authorList>
    </citation>
    <scope>NUCLEOTIDE SEQUENCE</scope>
</reference>
<proteinExistence type="predicted"/>
<dbReference type="Gene3D" id="1.25.40.180">
    <property type="match status" value="3"/>
</dbReference>
<evidence type="ECO:0000256" key="1">
    <source>
        <dbReference type="ARBA" id="ARBA00004496"/>
    </source>
</evidence>
<feature type="compositionally biased region" description="Polar residues" evidence="3">
    <location>
        <begin position="859"/>
        <end position="868"/>
    </location>
</feature>
<feature type="compositionally biased region" description="Basic and acidic residues" evidence="3">
    <location>
        <begin position="343"/>
        <end position="363"/>
    </location>
</feature>
<feature type="compositionally biased region" description="Acidic residues" evidence="3">
    <location>
        <begin position="2243"/>
        <end position="2257"/>
    </location>
</feature>
<dbReference type="GO" id="GO:0003723">
    <property type="term" value="F:RNA binding"/>
    <property type="evidence" value="ECO:0007669"/>
    <property type="project" value="InterPro"/>
</dbReference>
<feature type="region of interest" description="Disordered" evidence="3">
    <location>
        <begin position="514"/>
        <end position="599"/>
    </location>
</feature>
<feature type="compositionally biased region" description="Pro residues" evidence="3">
    <location>
        <begin position="959"/>
        <end position="971"/>
    </location>
</feature>
<dbReference type="GO" id="GO:0000184">
    <property type="term" value="P:nuclear-transcribed mRNA catabolic process, nonsense-mediated decay"/>
    <property type="evidence" value="ECO:0007669"/>
    <property type="project" value="InterPro"/>
</dbReference>
<dbReference type="GO" id="GO:0035145">
    <property type="term" value="C:exon-exon junction complex"/>
    <property type="evidence" value="ECO:0007669"/>
    <property type="project" value="TreeGrafter"/>
</dbReference>
<feature type="compositionally biased region" description="Low complexity" evidence="3">
    <location>
        <begin position="910"/>
        <end position="953"/>
    </location>
</feature>
<dbReference type="InterPro" id="IPR034257">
    <property type="entry name" value="Acinus_RRM"/>
</dbReference>
<accession>A0A7R8WFR7</accession>
<dbReference type="Pfam" id="PF04050">
    <property type="entry name" value="Upf2"/>
    <property type="match status" value="1"/>
</dbReference>
<dbReference type="PANTHER" id="PTHR12839:SF7">
    <property type="entry name" value="REGULATOR OF NONSENSE TRANSCRIPTS 2"/>
    <property type="match status" value="1"/>
</dbReference>
<evidence type="ECO:0000256" key="3">
    <source>
        <dbReference type="SAM" id="MobiDB-lite"/>
    </source>
</evidence>
<feature type="compositionally biased region" description="Polar residues" evidence="3">
    <location>
        <begin position="225"/>
        <end position="245"/>
    </location>
</feature>
<feature type="region of interest" description="Disordered" evidence="3">
    <location>
        <begin position="817"/>
        <end position="974"/>
    </location>
</feature>
<dbReference type="SUPFAM" id="SSF48371">
    <property type="entry name" value="ARM repeat"/>
    <property type="match status" value="3"/>
</dbReference>